<dbReference type="InterPro" id="IPR010619">
    <property type="entry name" value="ThrE-like_N"/>
</dbReference>
<name>A0A2A9E6S9_9MICO</name>
<comment type="caution">
    <text evidence="10">The sequence shown here is derived from an EMBL/GenBank/DDBJ whole genome shotgun (WGS) entry which is preliminary data.</text>
</comment>
<feature type="transmembrane region" description="Helical" evidence="7">
    <location>
        <begin position="334"/>
        <end position="354"/>
    </location>
</feature>
<evidence type="ECO:0000259" key="8">
    <source>
        <dbReference type="Pfam" id="PF06738"/>
    </source>
</evidence>
<dbReference type="PANTHER" id="PTHR34390:SF2">
    <property type="entry name" value="SUCCINATE TRANSPORTER SUBUNIT YJJP-RELATED"/>
    <property type="match status" value="1"/>
</dbReference>
<dbReference type="AlphaFoldDB" id="A0A2A9E6S9"/>
<feature type="domain" description="Threonine/Serine exporter ThrE" evidence="9">
    <location>
        <begin position="292"/>
        <end position="416"/>
    </location>
</feature>
<evidence type="ECO:0000256" key="2">
    <source>
        <dbReference type="ARBA" id="ARBA00022475"/>
    </source>
</evidence>
<accession>A0A2A9E6S9</accession>
<feature type="transmembrane region" description="Helical" evidence="7">
    <location>
        <begin position="361"/>
        <end position="382"/>
    </location>
</feature>
<feature type="domain" description="Threonine/serine exporter-like N-terminal" evidence="8">
    <location>
        <begin position="24"/>
        <end position="267"/>
    </location>
</feature>
<feature type="transmembrane region" description="Helical" evidence="7">
    <location>
        <begin position="394"/>
        <end position="414"/>
    </location>
</feature>
<evidence type="ECO:0000256" key="6">
    <source>
        <dbReference type="ARBA" id="ARBA00034125"/>
    </source>
</evidence>
<evidence type="ECO:0000256" key="3">
    <source>
        <dbReference type="ARBA" id="ARBA00022692"/>
    </source>
</evidence>
<proteinExistence type="inferred from homology"/>
<dbReference type="GO" id="GO:0015744">
    <property type="term" value="P:succinate transport"/>
    <property type="evidence" value="ECO:0007669"/>
    <property type="project" value="TreeGrafter"/>
</dbReference>
<comment type="subcellular location">
    <subcellularLocation>
        <location evidence="1">Cell membrane</location>
        <topology evidence="1">Multi-pass membrane protein</topology>
    </subcellularLocation>
</comment>
<comment type="similarity">
    <text evidence="6">Belongs to the ThrE exporter (TC 2.A.79) family.</text>
</comment>
<protein>
    <submittedName>
        <fullName evidence="10">Uncharacterized membrane protein YjjP (DUF1212 family)</fullName>
    </submittedName>
</protein>
<feature type="transmembrane region" description="Helical" evidence="7">
    <location>
        <begin position="247"/>
        <end position="267"/>
    </location>
</feature>
<evidence type="ECO:0000256" key="1">
    <source>
        <dbReference type="ARBA" id="ARBA00004651"/>
    </source>
</evidence>
<feature type="transmembrane region" description="Helical" evidence="7">
    <location>
        <begin position="287"/>
        <end position="304"/>
    </location>
</feature>
<dbReference type="GO" id="GO:0005886">
    <property type="term" value="C:plasma membrane"/>
    <property type="evidence" value="ECO:0007669"/>
    <property type="project" value="UniProtKB-SubCell"/>
</dbReference>
<keyword evidence="3 7" id="KW-0812">Transmembrane</keyword>
<evidence type="ECO:0000313" key="11">
    <source>
        <dbReference type="Proteomes" id="UP000225548"/>
    </source>
</evidence>
<dbReference type="EMBL" id="PDJG01000001">
    <property type="protein sequence ID" value="PFG34554.1"/>
    <property type="molecule type" value="Genomic_DNA"/>
</dbReference>
<feature type="transmembrane region" description="Helical" evidence="7">
    <location>
        <begin position="214"/>
        <end position="235"/>
    </location>
</feature>
<reference evidence="10 11" key="1">
    <citation type="submission" date="2017-10" db="EMBL/GenBank/DDBJ databases">
        <title>Sequencing the genomes of 1000 actinobacteria strains.</title>
        <authorList>
            <person name="Klenk H.-P."/>
        </authorList>
    </citation>
    <scope>NUCLEOTIDE SEQUENCE [LARGE SCALE GENOMIC DNA]</scope>
    <source>
        <strain evidence="10 11">DSM 18966</strain>
    </source>
</reference>
<dbReference type="Proteomes" id="UP000225548">
    <property type="component" value="Unassembled WGS sequence"/>
</dbReference>
<dbReference type="InterPro" id="IPR024528">
    <property type="entry name" value="ThrE_2"/>
</dbReference>
<dbReference type="Pfam" id="PF12821">
    <property type="entry name" value="ThrE_2"/>
    <property type="match status" value="1"/>
</dbReference>
<dbReference type="InterPro" id="IPR050539">
    <property type="entry name" value="ThrE_Dicarb/AminoAcid_Exp"/>
</dbReference>
<evidence type="ECO:0000313" key="10">
    <source>
        <dbReference type="EMBL" id="PFG34554.1"/>
    </source>
</evidence>
<sequence length="427" mass="44718">MTDPASPGTLEDALEPVGFIRQSRLVLRVGTMLLSAGSGSYRVKIAMHQVGRAFGIDSVQAQVTVNEITATCHRGPIFRTEVVQSPAIGVNAARIAALERLCASLAPGFSTEELERRLDEIQATPPLYGPVPNALFAAIACAAFAFLNNGGPVEVLVVFFGAGLGQLTRRALLHRGYNQLGVTMLSAAIASVVYLSIVNVLFQAGVVSSIHESGYISAVLFLVPGFPLVTAGLDLSRLDFSAGVSRLTYALMIMTSAALSVWAVSAVMGLTPNPAEPLSLSTALETGLRLAASAAGVWGFALLFNSRWRVALAAALIGMVANTLRLEIIDLGIIPQGAACLAGLLVGVLANLVAPRMNVPRITLSVPAVVIMVPGAAAYRAIYFLNDGQTVEALAFGVQATFIVVALAIGLTIARTVTDRSWTRAPR</sequence>
<keyword evidence="5 7" id="KW-0472">Membrane</keyword>
<dbReference type="RefSeq" id="WP_245862507.1">
    <property type="nucleotide sequence ID" value="NZ_PDJG01000001.1"/>
</dbReference>
<feature type="transmembrane region" description="Helical" evidence="7">
    <location>
        <begin position="180"/>
        <end position="202"/>
    </location>
</feature>
<keyword evidence="11" id="KW-1185">Reference proteome</keyword>
<dbReference type="PANTHER" id="PTHR34390">
    <property type="entry name" value="UPF0442 PROTEIN YJJB-RELATED"/>
    <property type="match status" value="1"/>
</dbReference>
<keyword evidence="2" id="KW-1003">Cell membrane</keyword>
<organism evidence="10 11">
    <name type="scientific">Sanguibacter antarcticus</name>
    <dbReference type="NCBI Taxonomy" id="372484"/>
    <lineage>
        <taxon>Bacteria</taxon>
        <taxon>Bacillati</taxon>
        <taxon>Actinomycetota</taxon>
        <taxon>Actinomycetes</taxon>
        <taxon>Micrococcales</taxon>
        <taxon>Sanguibacteraceae</taxon>
        <taxon>Sanguibacter</taxon>
    </lineage>
</organism>
<feature type="transmembrane region" description="Helical" evidence="7">
    <location>
        <begin position="311"/>
        <end position="328"/>
    </location>
</feature>
<evidence type="ECO:0000259" key="9">
    <source>
        <dbReference type="Pfam" id="PF12821"/>
    </source>
</evidence>
<evidence type="ECO:0000256" key="7">
    <source>
        <dbReference type="SAM" id="Phobius"/>
    </source>
</evidence>
<gene>
    <name evidence="10" type="ORF">ATL42_2470</name>
</gene>
<evidence type="ECO:0000256" key="5">
    <source>
        <dbReference type="ARBA" id="ARBA00023136"/>
    </source>
</evidence>
<dbReference type="GO" id="GO:0022857">
    <property type="term" value="F:transmembrane transporter activity"/>
    <property type="evidence" value="ECO:0007669"/>
    <property type="project" value="InterPro"/>
</dbReference>
<dbReference type="Pfam" id="PF06738">
    <property type="entry name" value="ThrE"/>
    <property type="match status" value="1"/>
</dbReference>
<keyword evidence="4 7" id="KW-1133">Transmembrane helix</keyword>
<evidence type="ECO:0000256" key="4">
    <source>
        <dbReference type="ARBA" id="ARBA00022989"/>
    </source>
</evidence>